<keyword evidence="3" id="KW-1185">Reference proteome</keyword>
<feature type="region of interest" description="Disordered" evidence="1">
    <location>
        <begin position="16"/>
        <end position="56"/>
    </location>
</feature>
<protein>
    <submittedName>
        <fullName evidence="2">Uncharacterized protein</fullName>
    </submittedName>
</protein>
<proteinExistence type="predicted"/>
<dbReference type="EMBL" id="SRLO01000526">
    <property type="protein sequence ID" value="TNN53093.1"/>
    <property type="molecule type" value="Genomic_DNA"/>
</dbReference>
<evidence type="ECO:0000313" key="3">
    <source>
        <dbReference type="Proteomes" id="UP000314294"/>
    </source>
</evidence>
<gene>
    <name evidence="2" type="ORF">EYF80_036675</name>
</gene>
<reference evidence="2 3" key="1">
    <citation type="submission" date="2019-03" db="EMBL/GenBank/DDBJ databases">
        <title>First draft genome of Liparis tanakae, snailfish: a comprehensive survey of snailfish specific genes.</title>
        <authorList>
            <person name="Kim W."/>
            <person name="Song I."/>
            <person name="Jeong J.-H."/>
            <person name="Kim D."/>
            <person name="Kim S."/>
            <person name="Ryu S."/>
            <person name="Song J.Y."/>
            <person name="Lee S.K."/>
        </authorList>
    </citation>
    <scope>NUCLEOTIDE SEQUENCE [LARGE SCALE GENOMIC DNA]</scope>
    <source>
        <tissue evidence="2">Muscle</tissue>
    </source>
</reference>
<dbReference type="Proteomes" id="UP000314294">
    <property type="component" value="Unassembled WGS sequence"/>
</dbReference>
<accession>A0A4Z2GJN7</accession>
<evidence type="ECO:0000313" key="2">
    <source>
        <dbReference type="EMBL" id="TNN53093.1"/>
    </source>
</evidence>
<comment type="caution">
    <text evidence="2">The sequence shown here is derived from an EMBL/GenBank/DDBJ whole genome shotgun (WGS) entry which is preliminary data.</text>
</comment>
<evidence type="ECO:0000256" key="1">
    <source>
        <dbReference type="SAM" id="MobiDB-lite"/>
    </source>
</evidence>
<sequence length="171" mass="17834">MKPICNRSCTGPAYRPGSLLSLQPSRRHSSAVEPSAGTAGGDETDLATSGRVPPDRRGFANMLVVTTTEGMLHGLQRGGDTSQRTAMCYCSGLRSSSKRTRLFISTGPNTSFRGSSSTENRTHECGALLVTYVHGHTTDTGPAVPLGLVLVVGATGLQDGLVDTTTSGNHT</sequence>
<name>A0A4Z2GJN7_9TELE</name>
<organism evidence="2 3">
    <name type="scientific">Liparis tanakae</name>
    <name type="common">Tanaka's snailfish</name>
    <dbReference type="NCBI Taxonomy" id="230148"/>
    <lineage>
        <taxon>Eukaryota</taxon>
        <taxon>Metazoa</taxon>
        <taxon>Chordata</taxon>
        <taxon>Craniata</taxon>
        <taxon>Vertebrata</taxon>
        <taxon>Euteleostomi</taxon>
        <taxon>Actinopterygii</taxon>
        <taxon>Neopterygii</taxon>
        <taxon>Teleostei</taxon>
        <taxon>Neoteleostei</taxon>
        <taxon>Acanthomorphata</taxon>
        <taxon>Eupercaria</taxon>
        <taxon>Perciformes</taxon>
        <taxon>Cottioidei</taxon>
        <taxon>Cottales</taxon>
        <taxon>Liparidae</taxon>
        <taxon>Liparis</taxon>
    </lineage>
</organism>
<dbReference type="AlphaFoldDB" id="A0A4Z2GJN7"/>